<dbReference type="RefSeq" id="WP_101010760.1">
    <property type="nucleotide sequence ID" value="NZ_FRFC01000005.1"/>
</dbReference>
<proteinExistence type="predicted"/>
<reference evidence="2" key="1">
    <citation type="submission" date="2016-12" db="EMBL/GenBank/DDBJ databases">
        <authorList>
            <person name="Herbold C."/>
        </authorList>
    </citation>
    <scope>NUCLEOTIDE SEQUENCE [LARGE SCALE GENOMIC DNA]</scope>
</reference>
<sequence>MAVKKAISSIDLLIQEKKEFRTKVVGSEELPPLIQGDIINRFDRAMWSMLQGDIEWLQAIKRQLLPDQHRTKIVCRHPKKDHDTDGSGQKYCMNCNANLPM</sequence>
<evidence type="ECO:0000313" key="2">
    <source>
        <dbReference type="Proteomes" id="UP000232412"/>
    </source>
</evidence>
<protein>
    <submittedName>
        <fullName evidence="1">Uncharacterized protein</fullName>
    </submittedName>
</protein>
<name>A0A2H1EJ14_9ARCH</name>
<accession>A0A2H1EJ14</accession>
<evidence type="ECO:0000313" key="1">
    <source>
        <dbReference type="EMBL" id="SHO47641.1"/>
    </source>
</evidence>
<keyword evidence="2" id="KW-1185">Reference proteome</keyword>
<organism evidence="1 2">
    <name type="scientific">Nitrosotalea sinensis</name>
    <dbReference type="NCBI Taxonomy" id="1499975"/>
    <lineage>
        <taxon>Archaea</taxon>
        <taxon>Nitrososphaerota</taxon>
        <taxon>Nitrososphaeria</taxon>
        <taxon>Nitrosotaleales</taxon>
        <taxon>Nitrosotaleaceae</taxon>
        <taxon>Nitrosotalea</taxon>
    </lineage>
</organism>
<dbReference type="AlphaFoldDB" id="A0A2H1EJ14"/>
<dbReference type="EMBL" id="FRFC01000005">
    <property type="protein sequence ID" value="SHO47641.1"/>
    <property type="molecule type" value="Genomic_DNA"/>
</dbReference>
<dbReference type="Proteomes" id="UP000232412">
    <property type="component" value="Unassembled WGS sequence"/>
</dbReference>
<gene>
    <name evidence="1" type="ORF">NSIN_40160</name>
</gene>
<dbReference type="OrthoDB" id="3774at2157"/>